<feature type="transmembrane region" description="Helical" evidence="6">
    <location>
        <begin position="95"/>
        <end position="116"/>
    </location>
</feature>
<name>A0A0N7F4W3_9PSEU</name>
<feature type="transmembrane region" description="Helical" evidence="6">
    <location>
        <begin position="43"/>
        <end position="63"/>
    </location>
</feature>
<keyword evidence="4 6" id="KW-1133">Transmembrane helix</keyword>
<evidence type="ECO:0000259" key="7">
    <source>
        <dbReference type="PROSITE" id="PS50850"/>
    </source>
</evidence>
<dbReference type="GO" id="GO:0005886">
    <property type="term" value="C:plasma membrane"/>
    <property type="evidence" value="ECO:0007669"/>
    <property type="project" value="UniProtKB-SubCell"/>
</dbReference>
<dbReference type="AlphaFoldDB" id="A0A0N7F4W3"/>
<evidence type="ECO:0000256" key="4">
    <source>
        <dbReference type="ARBA" id="ARBA00022989"/>
    </source>
</evidence>
<evidence type="ECO:0000256" key="2">
    <source>
        <dbReference type="ARBA" id="ARBA00022475"/>
    </source>
</evidence>
<dbReference type="KEGG" id="kphy:AOZ06_41920"/>
<feature type="transmembrane region" description="Helical" evidence="6">
    <location>
        <begin position="159"/>
        <end position="182"/>
    </location>
</feature>
<dbReference type="RefSeq" id="WP_054294443.1">
    <property type="nucleotide sequence ID" value="NZ_CP012752.1"/>
</dbReference>
<evidence type="ECO:0000313" key="9">
    <source>
        <dbReference type="Proteomes" id="UP000063699"/>
    </source>
</evidence>
<dbReference type="STRING" id="860235.AOZ06_41920"/>
<dbReference type="GO" id="GO:0022857">
    <property type="term" value="F:transmembrane transporter activity"/>
    <property type="evidence" value="ECO:0007669"/>
    <property type="project" value="InterPro"/>
</dbReference>
<feature type="transmembrane region" description="Helical" evidence="6">
    <location>
        <begin position="292"/>
        <end position="310"/>
    </location>
</feature>
<protein>
    <submittedName>
        <fullName evidence="8">MFS transporter</fullName>
    </submittedName>
</protein>
<keyword evidence="3 6" id="KW-0812">Transmembrane</keyword>
<proteinExistence type="predicted"/>
<dbReference type="Pfam" id="PF07690">
    <property type="entry name" value="MFS_1"/>
    <property type="match status" value="1"/>
</dbReference>
<evidence type="ECO:0000256" key="6">
    <source>
        <dbReference type="SAM" id="Phobius"/>
    </source>
</evidence>
<feature type="transmembrane region" description="Helical" evidence="6">
    <location>
        <begin position="203"/>
        <end position="223"/>
    </location>
</feature>
<keyword evidence="2" id="KW-1003">Cell membrane</keyword>
<gene>
    <name evidence="8" type="ORF">AOZ06_41920</name>
</gene>
<reference evidence="8 9" key="1">
    <citation type="submission" date="2015-07" db="EMBL/GenBank/DDBJ databases">
        <title>Genome sequencing of Kibdelosporangium phytohabitans.</title>
        <authorList>
            <person name="Qin S."/>
            <person name="Xing K."/>
        </authorList>
    </citation>
    <scope>NUCLEOTIDE SEQUENCE [LARGE SCALE GENOMIC DNA]</scope>
    <source>
        <strain evidence="8 9">KLBMP1111</strain>
    </source>
</reference>
<dbReference type="PROSITE" id="PS50850">
    <property type="entry name" value="MFS"/>
    <property type="match status" value="1"/>
</dbReference>
<feature type="transmembrane region" description="Helical" evidence="6">
    <location>
        <begin position="235"/>
        <end position="255"/>
    </location>
</feature>
<keyword evidence="5 6" id="KW-0472">Membrane</keyword>
<accession>A0A0N7F4W3</accession>
<dbReference type="EMBL" id="CP012752">
    <property type="protein sequence ID" value="ALG12551.1"/>
    <property type="molecule type" value="Genomic_DNA"/>
</dbReference>
<organism evidence="8 9">
    <name type="scientific">Kibdelosporangium phytohabitans</name>
    <dbReference type="NCBI Taxonomy" id="860235"/>
    <lineage>
        <taxon>Bacteria</taxon>
        <taxon>Bacillati</taxon>
        <taxon>Actinomycetota</taxon>
        <taxon>Actinomycetes</taxon>
        <taxon>Pseudonocardiales</taxon>
        <taxon>Pseudonocardiaceae</taxon>
        <taxon>Kibdelosporangium</taxon>
    </lineage>
</organism>
<keyword evidence="9" id="KW-1185">Reference proteome</keyword>
<feature type="transmembrane region" description="Helical" evidence="6">
    <location>
        <begin position="354"/>
        <end position="374"/>
    </location>
</feature>
<evidence type="ECO:0000256" key="3">
    <source>
        <dbReference type="ARBA" id="ARBA00022692"/>
    </source>
</evidence>
<feature type="transmembrane region" description="Helical" evidence="6">
    <location>
        <begin position="322"/>
        <end position="348"/>
    </location>
</feature>
<sequence>MSPRTYLLAAGAFAVGTSGYIVTGVLPAISRDLNVSPATAGQLVTAFALAYAIASPLLAAVTGRWERRRLLVIALLVSAVGNALAAVAPSYELLLVARVISALGAAIYTPSATVVATTLNPPDHRGRAVAIVFGGLTFSLVLGVPAGNLLGGSLGYQGVFVLVAAVSVLGAVAVRVGIPTVAAPPTVKFRDRFTIAADRRVQYVLAITVLGCLAAMSVFTYIAPLLGEIADVHGTTVSLLLVTYGVGAAIGNTVGGRVTDRFGSRRPLLVIMSVFVVILATLPLTAVSAVSAGIVLFVWGVFTWSFNPPVQNWLIELSPANSGLLLSLNASGIYLGVGLSGIFGGVVINTAGLGALPPIAAIVAAPALLCLLLANRPSKRDRVPARTPELAVAD</sequence>
<dbReference type="InterPro" id="IPR036259">
    <property type="entry name" value="MFS_trans_sf"/>
</dbReference>
<feature type="transmembrane region" description="Helical" evidence="6">
    <location>
        <begin position="70"/>
        <end position="89"/>
    </location>
</feature>
<feature type="domain" description="Major facilitator superfamily (MFS) profile" evidence="7">
    <location>
        <begin position="4"/>
        <end position="378"/>
    </location>
</feature>
<feature type="transmembrane region" description="Helical" evidence="6">
    <location>
        <begin position="128"/>
        <end position="147"/>
    </location>
</feature>
<dbReference type="OrthoDB" id="9814237at2"/>
<evidence type="ECO:0000256" key="5">
    <source>
        <dbReference type="ARBA" id="ARBA00023136"/>
    </source>
</evidence>
<comment type="subcellular location">
    <subcellularLocation>
        <location evidence="1">Cell membrane</location>
        <topology evidence="1">Multi-pass membrane protein</topology>
    </subcellularLocation>
</comment>
<dbReference type="Gene3D" id="1.20.1250.20">
    <property type="entry name" value="MFS general substrate transporter like domains"/>
    <property type="match status" value="2"/>
</dbReference>
<feature type="transmembrane region" description="Helical" evidence="6">
    <location>
        <begin position="267"/>
        <end position="286"/>
    </location>
</feature>
<evidence type="ECO:0000256" key="1">
    <source>
        <dbReference type="ARBA" id="ARBA00004651"/>
    </source>
</evidence>
<evidence type="ECO:0000313" key="8">
    <source>
        <dbReference type="EMBL" id="ALG12551.1"/>
    </source>
</evidence>
<dbReference type="PANTHER" id="PTHR43124:SF10">
    <property type="entry name" value="PURINE EFFLUX PUMP PBUE"/>
    <property type="match status" value="1"/>
</dbReference>
<dbReference type="SUPFAM" id="SSF103473">
    <property type="entry name" value="MFS general substrate transporter"/>
    <property type="match status" value="1"/>
</dbReference>
<dbReference type="InterPro" id="IPR011701">
    <property type="entry name" value="MFS"/>
</dbReference>
<dbReference type="Proteomes" id="UP000063699">
    <property type="component" value="Chromosome"/>
</dbReference>
<dbReference type="PANTHER" id="PTHR43124">
    <property type="entry name" value="PURINE EFFLUX PUMP PBUE"/>
    <property type="match status" value="1"/>
</dbReference>
<dbReference type="InterPro" id="IPR050189">
    <property type="entry name" value="MFS_Efflux_Transporters"/>
</dbReference>
<dbReference type="CDD" id="cd17324">
    <property type="entry name" value="MFS_NepI_like"/>
    <property type="match status" value="1"/>
</dbReference>
<dbReference type="InterPro" id="IPR020846">
    <property type="entry name" value="MFS_dom"/>
</dbReference>